<evidence type="ECO:0000313" key="5">
    <source>
        <dbReference type="EMBL" id="ATL26019.1"/>
    </source>
</evidence>
<dbReference type="InterPro" id="IPR011991">
    <property type="entry name" value="ArsR-like_HTH"/>
</dbReference>
<keyword evidence="3" id="KW-0804">Transcription</keyword>
<dbReference type="KEGG" id="sfk:KY5_1001"/>
<dbReference type="GO" id="GO:0003700">
    <property type="term" value="F:DNA-binding transcription factor activity"/>
    <property type="evidence" value="ECO:0007669"/>
    <property type="project" value="InterPro"/>
</dbReference>
<reference evidence="5 6" key="1">
    <citation type="submission" date="2017-08" db="EMBL/GenBank/DDBJ databases">
        <title>Complete Genome Sequence of Streptomyces formicae KY5, the formicamycin producer.</title>
        <authorList>
            <person name="Holmes N.A."/>
            <person name="Devine R."/>
            <person name="Qin Z."/>
            <person name="Seipke R.F."/>
            <person name="Wilkinson B."/>
            <person name="Hutchings M.I."/>
        </authorList>
    </citation>
    <scope>NUCLEOTIDE SEQUENCE [LARGE SCALE GENOMIC DNA]</scope>
    <source>
        <strain evidence="5 6">KY5</strain>
    </source>
</reference>
<proteinExistence type="predicted"/>
<dbReference type="InterPro" id="IPR001845">
    <property type="entry name" value="HTH_ArsR_DNA-bd_dom"/>
</dbReference>
<dbReference type="InterPro" id="IPR051011">
    <property type="entry name" value="Metal_resp_trans_reg"/>
</dbReference>
<feature type="domain" description="HTH arsR-type" evidence="4">
    <location>
        <begin position="243"/>
        <end position="319"/>
    </location>
</feature>
<dbReference type="AlphaFoldDB" id="A0A291Q2S4"/>
<protein>
    <submittedName>
        <fullName evidence="5">Regulatory protein</fullName>
    </submittedName>
</protein>
<dbReference type="PANTHER" id="PTHR43132:SF8">
    <property type="entry name" value="HTH-TYPE TRANSCRIPTIONAL REGULATOR KMTR"/>
    <property type="match status" value="1"/>
</dbReference>
<evidence type="ECO:0000313" key="6">
    <source>
        <dbReference type="Proteomes" id="UP000221011"/>
    </source>
</evidence>
<dbReference type="PANTHER" id="PTHR43132">
    <property type="entry name" value="ARSENICAL RESISTANCE OPERON REPRESSOR ARSR-RELATED"/>
    <property type="match status" value="1"/>
</dbReference>
<dbReference type="SUPFAM" id="SSF46785">
    <property type="entry name" value="Winged helix' DNA-binding domain"/>
    <property type="match status" value="1"/>
</dbReference>
<dbReference type="Pfam" id="PF01022">
    <property type="entry name" value="HTH_5"/>
    <property type="match status" value="1"/>
</dbReference>
<dbReference type="InterPro" id="IPR036390">
    <property type="entry name" value="WH_DNA-bd_sf"/>
</dbReference>
<evidence type="ECO:0000256" key="2">
    <source>
        <dbReference type="ARBA" id="ARBA00023125"/>
    </source>
</evidence>
<organism evidence="5 6">
    <name type="scientific">Streptomyces formicae</name>
    <dbReference type="NCBI Taxonomy" id="1616117"/>
    <lineage>
        <taxon>Bacteria</taxon>
        <taxon>Bacillati</taxon>
        <taxon>Actinomycetota</taxon>
        <taxon>Actinomycetes</taxon>
        <taxon>Kitasatosporales</taxon>
        <taxon>Streptomycetaceae</taxon>
        <taxon>Streptomyces</taxon>
    </lineage>
</organism>
<gene>
    <name evidence="5" type="ORF">KY5_1001</name>
</gene>
<dbReference type="SMART" id="SM00418">
    <property type="entry name" value="HTH_ARSR"/>
    <property type="match status" value="1"/>
</dbReference>
<sequence length="321" mass="35221">MLRIRFTAEDLLQVTIAPRPAPLMEMVLALATSRRKDLPAFYGRWQRHARQSLPRGAYPLGELVAATGRGPMFLDPVTHVLEEGVDLVRGASAEFVRTELQRVCTRRAPSLWARGLADQDHDAWSVLNESIGAAYGSLLEPHWNRIRSGFDAERAWRVRQMADHGIRQALSSLGPGAHWQGTTVSFPAPYDWEVTLNGQGLLLLPSLFWHGWPLIAEPPDAPRVLVYPATTPLPLLDKHLTTDPLAALLGRTRAATLAALAQPRTTSELAQELHISQSSASEHAKALRNAQLVTTARDGKAVRHSCTPLGLDLLTPARALG</sequence>
<keyword evidence="6" id="KW-1185">Reference proteome</keyword>
<dbReference type="CDD" id="cd00090">
    <property type="entry name" value="HTH_ARSR"/>
    <property type="match status" value="1"/>
</dbReference>
<dbReference type="RefSeq" id="WP_159072489.1">
    <property type="nucleotide sequence ID" value="NZ_CP022685.1"/>
</dbReference>
<evidence type="ECO:0000256" key="3">
    <source>
        <dbReference type="ARBA" id="ARBA00023163"/>
    </source>
</evidence>
<dbReference type="EMBL" id="CP022685">
    <property type="protein sequence ID" value="ATL26019.1"/>
    <property type="molecule type" value="Genomic_DNA"/>
</dbReference>
<evidence type="ECO:0000259" key="4">
    <source>
        <dbReference type="SMART" id="SM00418"/>
    </source>
</evidence>
<accession>A0A291Q2S4</accession>
<evidence type="ECO:0000256" key="1">
    <source>
        <dbReference type="ARBA" id="ARBA00023015"/>
    </source>
</evidence>
<dbReference type="InterPro" id="IPR036388">
    <property type="entry name" value="WH-like_DNA-bd_sf"/>
</dbReference>
<dbReference type="Gene3D" id="1.10.10.10">
    <property type="entry name" value="Winged helix-like DNA-binding domain superfamily/Winged helix DNA-binding domain"/>
    <property type="match status" value="1"/>
</dbReference>
<name>A0A291Q2S4_9ACTN</name>
<dbReference type="GO" id="GO:0003677">
    <property type="term" value="F:DNA binding"/>
    <property type="evidence" value="ECO:0007669"/>
    <property type="project" value="UniProtKB-KW"/>
</dbReference>
<dbReference type="Proteomes" id="UP000221011">
    <property type="component" value="Chromosome"/>
</dbReference>
<keyword evidence="1" id="KW-0805">Transcription regulation</keyword>
<keyword evidence="2" id="KW-0238">DNA-binding</keyword>